<evidence type="ECO:0000313" key="1">
    <source>
        <dbReference type="EMBL" id="AEW45005.1"/>
    </source>
</evidence>
<dbReference type="OrthoDB" id="9831568at2"/>
<dbReference type="EMBL" id="CP003199">
    <property type="protein sequence ID" value="AEW45005.1"/>
    <property type="molecule type" value="Genomic_DNA"/>
</dbReference>
<keyword evidence="2" id="KW-1185">Reference proteome</keyword>
<dbReference type="KEGG" id="mhe:MHC_00695"/>
<organism evidence="1 2">
    <name type="scientific">Mycoplasma haemocanis (strain Illinois)</name>
    <dbReference type="NCBI Taxonomy" id="1111676"/>
    <lineage>
        <taxon>Bacteria</taxon>
        <taxon>Bacillati</taxon>
        <taxon>Mycoplasmatota</taxon>
        <taxon>Mollicutes</taxon>
        <taxon>Mycoplasmataceae</taxon>
        <taxon>Mycoplasma</taxon>
    </lineage>
</organism>
<dbReference type="HOGENOM" id="CLU_1466684_0_0_14"/>
<protein>
    <submittedName>
        <fullName evidence="1">Uncharacterized protein</fullName>
    </submittedName>
</protein>
<dbReference type="AlphaFoldDB" id="H6N5P5"/>
<proteinExistence type="predicted"/>
<sequence>MGFKLSVLAATGTCAGGAGVFGIYKLVNKDSSIRTLTDEEYQLIFKEFKLQTSFITALKTKAPSIESTSSNTEGGKAAKAWCLDNNSSDAKLWCIHLPKTIREKIKKPLTMDWKAKVKAIKGTNNSDLLNDLKTIKRDLTQVSEDDQKAQDALREWCESKLDFKLINTEGDTIYTKVESRCLAE</sequence>
<dbReference type="STRING" id="1111676.MHC_00695"/>
<name>H6N5P5_MYCHN</name>
<accession>H6N5P5</accession>
<evidence type="ECO:0000313" key="2">
    <source>
        <dbReference type="Proteomes" id="UP000009135"/>
    </source>
</evidence>
<gene>
    <name evidence="1" type="ordered locus">MHC_00695</name>
</gene>
<reference evidence="1 2" key="1">
    <citation type="journal article" date="2012" name="J. Bacteriol.">
        <title>Complete genome sequence of Mycoplasma haemocanis strain Illinois.</title>
        <authorList>
            <person name="do Nascimento N.C."/>
            <person name="Guimaraes A.M."/>
            <person name="Santos A.P."/>
            <person name="Sanmiguel P.J."/>
            <person name="Messick J.B."/>
        </authorList>
    </citation>
    <scope>NUCLEOTIDE SEQUENCE [LARGE SCALE GENOMIC DNA]</scope>
    <source>
        <strain evidence="1 2">Illinois</strain>
    </source>
</reference>
<dbReference type="Proteomes" id="UP000009135">
    <property type="component" value="Chromosome"/>
</dbReference>